<dbReference type="InterPro" id="IPR050078">
    <property type="entry name" value="Ribosomal_L11_MeTrfase_PrmA"/>
</dbReference>
<evidence type="ECO:0000256" key="3">
    <source>
        <dbReference type="ARBA" id="ARBA00022603"/>
    </source>
</evidence>
<protein>
    <recommendedName>
        <fullName evidence="6">Ribosomal protein L11 methyltransferase</fullName>
        <shortName evidence="6">L11 Mtase</shortName>
        <ecNumber evidence="6">2.1.1.-</ecNumber>
    </recommendedName>
</protein>
<keyword evidence="7" id="KW-0687">Ribonucleoprotein</keyword>
<dbReference type="RefSeq" id="WP_092570184.1">
    <property type="nucleotide sequence ID" value="NZ_CALUDV010000022.1"/>
</dbReference>
<feature type="binding site" evidence="6">
    <location>
        <position position="174"/>
    </location>
    <ligand>
        <name>S-adenosyl-L-methionine</name>
        <dbReference type="ChEBI" id="CHEBI:59789"/>
    </ligand>
</feature>
<organism evidence="7 8">
    <name type="scientific">Ignavigranum ruoffiae</name>
    <dbReference type="NCBI Taxonomy" id="89093"/>
    <lineage>
        <taxon>Bacteria</taxon>
        <taxon>Bacillati</taxon>
        <taxon>Bacillota</taxon>
        <taxon>Bacilli</taxon>
        <taxon>Lactobacillales</taxon>
        <taxon>Aerococcaceae</taxon>
        <taxon>Ignavigranum</taxon>
    </lineage>
</organism>
<evidence type="ECO:0000256" key="5">
    <source>
        <dbReference type="ARBA" id="ARBA00022691"/>
    </source>
</evidence>
<gene>
    <name evidence="6" type="primary">prmA</name>
    <name evidence="7" type="ORF">SAMN04488558_101370</name>
</gene>
<comment type="subcellular location">
    <subcellularLocation>
        <location evidence="6">Cytoplasm</location>
    </subcellularLocation>
</comment>
<comment type="catalytic activity">
    <reaction evidence="6">
        <text>L-lysyl-[protein] + 3 S-adenosyl-L-methionine = N(6),N(6),N(6)-trimethyl-L-lysyl-[protein] + 3 S-adenosyl-L-homocysteine + 3 H(+)</text>
        <dbReference type="Rhea" id="RHEA:54192"/>
        <dbReference type="Rhea" id="RHEA-COMP:9752"/>
        <dbReference type="Rhea" id="RHEA-COMP:13826"/>
        <dbReference type="ChEBI" id="CHEBI:15378"/>
        <dbReference type="ChEBI" id="CHEBI:29969"/>
        <dbReference type="ChEBI" id="CHEBI:57856"/>
        <dbReference type="ChEBI" id="CHEBI:59789"/>
        <dbReference type="ChEBI" id="CHEBI:61961"/>
    </reaction>
</comment>
<reference evidence="7 8" key="1">
    <citation type="submission" date="2016-10" db="EMBL/GenBank/DDBJ databases">
        <authorList>
            <person name="de Groot N.N."/>
        </authorList>
    </citation>
    <scope>NUCLEOTIDE SEQUENCE [LARGE SCALE GENOMIC DNA]</scope>
    <source>
        <strain evidence="7 8">DSM 15695</strain>
    </source>
</reference>
<comment type="similarity">
    <text evidence="1 6">Belongs to the methyltransferase superfamily. PrmA family.</text>
</comment>
<dbReference type="InterPro" id="IPR029063">
    <property type="entry name" value="SAM-dependent_MTases_sf"/>
</dbReference>
<comment type="function">
    <text evidence="6">Methylates ribosomal protein L11.</text>
</comment>
<keyword evidence="2 6" id="KW-0963">Cytoplasm</keyword>
<dbReference type="EMBL" id="FOEN01000001">
    <property type="protein sequence ID" value="SEP69503.1"/>
    <property type="molecule type" value="Genomic_DNA"/>
</dbReference>
<evidence type="ECO:0000256" key="6">
    <source>
        <dbReference type="HAMAP-Rule" id="MF_00735"/>
    </source>
</evidence>
<dbReference type="PANTHER" id="PTHR43648:SF1">
    <property type="entry name" value="ELECTRON TRANSFER FLAVOPROTEIN BETA SUBUNIT LYSINE METHYLTRANSFERASE"/>
    <property type="match status" value="1"/>
</dbReference>
<dbReference type="Gene3D" id="3.40.50.150">
    <property type="entry name" value="Vaccinia Virus protein VP39"/>
    <property type="match status" value="1"/>
</dbReference>
<keyword evidence="8" id="KW-1185">Reference proteome</keyword>
<sequence length="313" mass="35960">MWNKIEVSLLTEDPLVIENVTYLLTEYQALGIEYEEIDQYLDNDLNLFGEIREEPVSKPISQSPMIRAYFDDQVDLNQIIEQIHSSYPQFKVEYQTVQEEDWQRNWMKYYQVEHLSRFIKIVPLWKDYAASPEEIVIKLDPGLAFGTGNHQTTRLSALALELVLRKGDRVLDLGTGSGILSFIAGALGASQVWGFDLDPQAVHAAQENLKIQENQALNRLIHENKLDFKVNDLMHGFEDQVDIIVANILPHILVNMLADAEKRLAIGKYLILSGILVDKGQEIEEAMEAYAFSLSHRFVTGQWLCYIYQRIED</sequence>
<keyword evidence="4 6" id="KW-0808">Transferase</keyword>
<dbReference type="Proteomes" id="UP000198833">
    <property type="component" value="Unassembled WGS sequence"/>
</dbReference>
<dbReference type="OrthoDB" id="9785995at2"/>
<keyword evidence="7" id="KW-0689">Ribosomal protein</keyword>
<proteinExistence type="inferred from homology"/>
<evidence type="ECO:0000256" key="2">
    <source>
        <dbReference type="ARBA" id="ARBA00022490"/>
    </source>
</evidence>
<dbReference type="GO" id="GO:0005840">
    <property type="term" value="C:ribosome"/>
    <property type="evidence" value="ECO:0007669"/>
    <property type="project" value="UniProtKB-KW"/>
</dbReference>
<dbReference type="STRING" id="89093.SAMN04488558_101370"/>
<dbReference type="AlphaFoldDB" id="A0A1H8ZZ21"/>
<evidence type="ECO:0000313" key="8">
    <source>
        <dbReference type="Proteomes" id="UP000198833"/>
    </source>
</evidence>
<feature type="binding site" evidence="6">
    <location>
        <position position="196"/>
    </location>
    <ligand>
        <name>S-adenosyl-L-methionine</name>
        <dbReference type="ChEBI" id="CHEBI:59789"/>
    </ligand>
</feature>
<dbReference type="PIRSF" id="PIRSF000401">
    <property type="entry name" value="RPL11_MTase"/>
    <property type="match status" value="1"/>
</dbReference>
<feature type="binding site" evidence="6">
    <location>
        <position position="153"/>
    </location>
    <ligand>
        <name>S-adenosyl-L-methionine</name>
        <dbReference type="ChEBI" id="CHEBI:59789"/>
    </ligand>
</feature>
<evidence type="ECO:0000256" key="4">
    <source>
        <dbReference type="ARBA" id="ARBA00022679"/>
    </source>
</evidence>
<keyword evidence="3 6" id="KW-0489">Methyltransferase</keyword>
<evidence type="ECO:0000313" key="7">
    <source>
        <dbReference type="EMBL" id="SEP69503.1"/>
    </source>
</evidence>
<name>A0A1H8ZZ21_9LACT</name>
<dbReference type="PANTHER" id="PTHR43648">
    <property type="entry name" value="ELECTRON TRANSFER FLAVOPROTEIN BETA SUBUNIT LYSINE METHYLTRANSFERASE"/>
    <property type="match status" value="1"/>
</dbReference>
<keyword evidence="5 6" id="KW-0949">S-adenosyl-L-methionine</keyword>
<dbReference type="GO" id="GO:0016279">
    <property type="term" value="F:protein-lysine N-methyltransferase activity"/>
    <property type="evidence" value="ECO:0007669"/>
    <property type="project" value="RHEA"/>
</dbReference>
<dbReference type="Pfam" id="PF06325">
    <property type="entry name" value="PrmA"/>
    <property type="match status" value="1"/>
</dbReference>
<dbReference type="HAMAP" id="MF_00735">
    <property type="entry name" value="Methyltr_PrmA"/>
    <property type="match status" value="1"/>
</dbReference>
<dbReference type="GO" id="GO:0032259">
    <property type="term" value="P:methylation"/>
    <property type="evidence" value="ECO:0007669"/>
    <property type="project" value="UniProtKB-KW"/>
</dbReference>
<evidence type="ECO:0000256" key="1">
    <source>
        <dbReference type="ARBA" id="ARBA00009741"/>
    </source>
</evidence>
<dbReference type="EC" id="2.1.1.-" evidence="6"/>
<dbReference type="GO" id="GO:0005737">
    <property type="term" value="C:cytoplasm"/>
    <property type="evidence" value="ECO:0007669"/>
    <property type="project" value="UniProtKB-SubCell"/>
</dbReference>
<dbReference type="InterPro" id="IPR004498">
    <property type="entry name" value="Ribosomal_PrmA_MeTrfase"/>
</dbReference>
<feature type="binding site" evidence="6">
    <location>
        <position position="247"/>
    </location>
    <ligand>
        <name>S-adenosyl-L-methionine</name>
        <dbReference type="ChEBI" id="CHEBI:59789"/>
    </ligand>
</feature>
<dbReference type="CDD" id="cd02440">
    <property type="entry name" value="AdoMet_MTases"/>
    <property type="match status" value="1"/>
</dbReference>
<dbReference type="SUPFAM" id="SSF53335">
    <property type="entry name" value="S-adenosyl-L-methionine-dependent methyltransferases"/>
    <property type="match status" value="1"/>
</dbReference>
<accession>A0A1H8ZZ21</accession>